<evidence type="ECO:0000313" key="1">
    <source>
        <dbReference type="EMBL" id="MCD9646127.1"/>
    </source>
</evidence>
<dbReference type="Proteomes" id="UP000823775">
    <property type="component" value="Unassembled WGS sequence"/>
</dbReference>
<gene>
    <name evidence="1" type="ORF">HAX54_035679</name>
</gene>
<name>A0ABS8VGU0_DATST</name>
<dbReference type="EMBL" id="JACEIK010004679">
    <property type="protein sequence ID" value="MCD9646127.1"/>
    <property type="molecule type" value="Genomic_DNA"/>
</dbReference>
<accession>A0ABS8VGU0</accession>
<comment type="caution">
    <text evidence="1">The sequence shown here is derived from an EMBL/GenBank/DDBJ whole genome shotgun (WGS) entry which is preliminary data.</text>
</comment>
<organism evidence="1 2">
    <name type="scientific">Datura stramonium</name>
    <name type="common">Jimsonweed</name>
    <name type="synonym">Common thornapple</name>
    <dbReference type="NCBI Taxonomy" id="4076"/>
    <lineage>
        <taxon>Eukaryota</taxon>
        <taxon>Viridiplantae</taxon>
        <taxon>Streptophyta</taxon>
        <taxon>Embryophyta</taxon>
        <taxon>Tracheophyta</taxon>
        <taxon>Spermatophyta</taxon>
        <taxon>Magnoliopsida</taxon>
        <taxon>eudicotyledons</taxon>
        <taxon>Gunneridae</taxon>
        <taxon>Pentapetalae</taxon>
        <taxon>asterids</taxon>
        <taxon>lamiids</taxon>
        <taxon>Solanales</taxon>
        <taxon>Solanaceae</taxon>
        <taxon>Solanoideae</taxon>
        <taxon>Datureae</taxon>
        <taxon>Datura</taxon>
    </lineage>
</organism>
<protein>
    <submittedName>
        <fullName evidence="1">Uncharacterized protein</fullName>
    </submittedName>
</protein>
<proteinExistence type="predicted"/>
<evidence type="ECO:0000313" key="2">
    <source>
        <dbReference type="Proteomes" id="UP000823775"/>
    </source>
</evidence>
<keyword evidence="2" id="KW-1185">Reference proteome</keyword>
<reference evidence="1 2" key="1">
    <citation type="journal article" date="2021" name="BMC Genomics">
        <title>Datura genome reveals duplications of psychoactive alkaloid biosynthetic genes and high mutation rate following tissue culture.</title>
        <authorList>
            <person name="Rajewski A."/>
            <person name="Carter-House D."/>
            <person name="Stajich J."/>
            <person name="Litt A."/>
        </authorList>
    </citation>
    <scope>NUCLEOTIDE SEQUENCE [LARGE SCALE GENOMIC DNA]</scope>
    <source>
        <strain evidence="1">AR-01</strain>
    </source>
</reference>
<sequence length="105" mass="11634">LRGSVKRVGLLAVVNDSPKKEGGVAVGLRVFRVVKVRREEKREEGDLVVLGLVAGFVGEGKRKMRGKERRWRRLAVVSFAADLGGVFPADGEMEKGERKRNDGWC</sequence>
<feature type="non-terminal residue" evidence="1">
    <location>
        <position position="1"/>
    </location>
</feature>